<organism evidence="1">
    <name type="scientific">human gut metagenome</name>
    <dbReference type="NCBI Taxonomy" id="408170"/>
    <lineage>
        <taxon>unclassified sequences</taxon>
        <taxon>metagenomes</taxon>
        <taxon>organismal metagenomes</taxon>
    </lineage>
</organism>
<dbReference type="AlphaFoldDB" id="K1UCI4"/>
<dbReference type="Gene3D" id="3.60.15.10">
    <property type="entry name" value="Ribonuclease Z/Hydroxyacylglutathione hydrolase-like"/>
    <property type="match status" value="1"/>
</dbReference>
<feature type="non-terminal residue" evidence="1">
    <location>
        <position position="1"/>
    </location>
</feature>
<accession>K1UCI4</accession>
<dbReference type="PANTHER" id="PTHR30619">
    <property type="entry name" value="DNA INTERNALIZATION/COMPETENCE PROTEIN COMEC/REC2"/>
    <property type="match status" value="1"/>
</dbReference>
<dbReference type="InterPro" id="IPR052159">
    <property type="entry name" value="Competence_DNA_uptake"/>
</dbReference>
<dbReference type="PANTHER" id="PTHR30619:SF1">
    <property type="entry name" value="RECOMBINATION PROTEIN 2"/>
    <property type="match status" value="1"/>
</dbReference>
<dbReference type="EMBL" id="AJWY01003233">
    <property type="protein sequence ID" value="EKC75950.1"/>
    <property type="molecule type" value="Genomic_DNA"/>
</dbReference>
<evidence type="ECO:0000313" key="1">
    <source>
        <dbReference type="EMBL" id="EKC75950.1"/>
    </source>
</evidence>
<reference evidence="1" key="1">
    <citation type="journal article" date="2013" name="Environ. Microbiol.">
        <title>Microbiota from the distal guts of lean and obese adolescents exhibit partial functional redundancy besides clear differences in community structure.</title>
        <authorList>
            <person name="Ferrer M."/>
            <person name="Ruiz A."/>
            <person name="Lanza F."/>
            <person name="Haange S.B."/>
            <person name="Oberbach A."/>
            <person name="Till H."/>
            <person name="Bargiela R."/>
            <person name="Campoy C."/>
            <person name="Segura M.T."/>
            <person name="Richter M."/>
            <person name="von Bergen M."/>
            <person name="Seifert J."/>
            <person name="Suarez A."/>
        </authorList>
    </citation>
    <scope>NUCLEOTIDE SEQUENCE</scope>
</reference>
<name>K1UCI4_9ZZZZ</name>
<protein>
    <submittedName>
        <fullName evidence="1">Beta-lactamase domain-containing protein</fullName>
    </submittedName>
</protein>
<sequence>DAFLSPNTTTYVDEEGYHQQAVKATGTKNIPYVQIGDGDELTLGNAKLTIFRCPLPTGQNNRSAACMVQFGDSRAFLTGDIDNETMQWYAATYGEKLRCDILKAPHHGLATIPDSFVEQTQPQVLFVPNRSALSTKVTAGWVKNHMPGAALYFSGDGTVTMLTDGTDWYIWQEPNYVDP</sequence>
<dbReference type="SUPFAM" id="SSF56281">
    <property type="entry name" value="Metallo-hydrolase/oxidoreductase"/>
    <property type="match status" value="1"/>
</dbReference>
<feature type="non-terminal residue" evidence="1">
    <location>
        <position position="179"/>
    </location>
</feature>
<comment type="caution">
    <text evidence="1">The sequence shown here is derived from an EMBL/GenBank/DDBJ whole genome shotgun (WGS) entry which is preliminary data.</text>
</comment>
<gene>
    <name evidence="1" type="ORF">LEA_04942</name>
</gene>
<proteinExistence type="predicted"/>
<dbReference type="InterPro" id="IPR036866">
    <property type="entry name" value="RibonucZ/Hydroxyglut_hydro"/>
</dbReference>